<dbReference type="AlphaFoldDB" id="A0A218NN44"/>
<dbReference type="GO" id="GO:0071897">
    <property type="term" value="P:DNA biosynthetic process"/>
    <property type="evidence" value="ECO:0007669"/>
    <property type="project" value="UniProtKB-KW"/>
</dbReference>
<name>A0A218NN44_9ARCH</name>
<evidence type="ECO:0000313" key="12">
    <source>
        <dbReference type="Proteomes" id="UP000197679"/>
    </source>
</evidence>
<evidence type="ECO:0000256" key="10">
    <source>
        <dbReference type="PIRSR" id="PIRSR035805-2"/>
    </source>
</evidence>
<keyword evidence="12" id="KW-1185">Reference proteome</keyword>
<dbReference type="InterPro" id="IPR027417">
    <property type="entry name" value="P-loop_NTPase"/>
</dbReference>
<organism evidence="11 12">
    <name type="scientific">Candidatus Mancarchaeum acidiphilum</name>
    <dbReference type="NCBI Taxonomy" id="1920749"/>
    <lineage>
        <taxon>Archaea</taxon>
        <taxon>Candidatus Micrarchaeota</taxon>
        <taxon>Candidatus Mancarchaeum</taxon>
    </lineage>
</organism>
<evidence type="ECO:0000256" key="4">
    <source>
        <dbReference type="ARBA" id="ARBA00022679"/>
    </source>
</evidence>
<gene>
    <name evidence="8" type="primary">tdk</name>
    <name evidence="11" type="ORF">Mia14_0580</name>
</gene>
<reference evidence="11 12" key="1">
    <citation type="journal article" date="2017" name="Nat. Commun.">
        <title>'ARMAN' archaea depend on association with euryarchaeal host in culture and in situ.</title>
        <authorList>
            <person name="Golyshina O."/>
            <person name="Toshchakov S."/>
            <person name="Makarova K."/>
            <person name="Gavrilov S."/>
            <person name="Korzhenkov A."/>
            <person name="La Cono V."/>
            <person name="Arcadi E."/>
            <person name="Nechitaylo T."/>
            <person name="Ferrer M."/>
            <person name="Kublanov I."/>
            <person name="Wolf Y."/>
            <person name="Yakimov M."/>
            <person name="Golyshin P."/>
            <person name="Slesarev A."/>
            <person name="Kozyavkin S."/>
        </authorList>
    </citation>
    <scope>NUCLEOTIDE SEQUENCE [LARGE SCALE GENOMIC DNA]</scope>
    <source>
        <strain evidence="11 12">Mia14</strain>
    </source>
</reference>
<dbReference type="SUPFAM" id="SSF52540">
    <property type="entry name" value="P-loop containing nucleoside triphosphate hydrolases"/>
    <property type="match status" value="1"/>
</dbReference>
<proteinExistence type="inferred from homology"/>
<evidence type="ECO:0000256" key="9">
    <source>
        <dbReference type="PIRSR" id="PIRSR035805-1"/>
    </source>
</evidence>
<dbReference type="GO" id="GO:0005737">
    <property type="term" value="C:cytoplasm"/>
    <property type="evidence" value="ECO:0007669"/>
    <property type="project" value="UniProtKB-SubCell"/>
</dbReference>
<keyword evidence="8" id="KW-0963">Cytoplasm</keyword>
<dbReference type="Gene3D" id="3.40.50.300">
    <property type="entry name" value="P-loop containing nucleotide triphosphate hydrolases"/>
    <property type="match status" value="1"/>
</dbReference>
<comment type="catalytic activity">
    <reaction evidence="8">
        <text>thymidine + ATP = dTMP + ADP + H(+)</text>
        <dbReference type="Rhea" id="RHEA:19129"/>
        <dbReference type="ChEBI" id="CHEBI:15378"/>
        <dbReference type="ChEBI" id="CHEBI:17748"/>
        <dbReference type="ChEBI" id="CHEBI:30616"/>
        <dbReference type="ChEBI" id="CHEBI:63528"/>
        <dbReference type="ChEBI" id="CHEBI:456216"/>
        <dbReference type="EC" id="2.7.1.21"/>
    </reaction>
</comment>
<comment type="subcellular location">
    <subcellularLocation>
        <location evidence="8">Cytoplasm</location>
    </subcellularLocation>
</comment>
<dbReference type="GO" id="GO:0004797">
    <property type="term" value="F:thymidine kinase activity"/>
    <property type="evidence" value="ECO:0007669"/>
    <property type="project" value="UniProtKB-UniRule"/>
</dbReference>
<feature type="binding site" evidence="8">
    <location>
        <position position="184"/>
    </location>
    <ligand>
        <name>Zn(2+)</name>
        <dbReference type="ChEBI" id="CHEBI:29105"/>
    </ligand>
</feature>
<dbReference type="Pfam" id="PF00265">
    <property type="entry name" value="TK"/>
    <property type="match status" value="1"/>
</dbReference>
<dbReference type="Gene3D" id="3.30.60.20">
    <property type="match status" value="1"/>
</dbReference>
<evidence type="ECO:0000256" key="2">
    <source>
        <dbReference type="ARBA" id="ARBA00012118"/>
    </source>
</evidence>
<dbReference type="KEGG" id="marh:Mia14_0580"/>
<keyword evidence="6 8" id="KW-0418">Kinase</keyword>
<keyword evidence="3 8" id="KW-0237">DNA synthesis</keyword>
<keyword evidence="8" id="KW-0479">Metal-binding</keyword>
<feature type="binding site" evidence="8">
    <location>
        <begin position="13"/>
        <end position="20"/>
    </location>
    <ligand>
        <name>ATP</name>
        <dbReference type="ChEBI" id="CHEBI:30616"/>
    </ligand>
</feature>
<accession>A0A218NN44</accession>
<feature type="binding site" evidence="8">
    <location>
        <begin position="89"/>
        <end position="92"/>
    </location>
    <ligand>
        <name>ATP</name>
        <dbReference type="ChEBI" id="CHEBI:30616"/>
    </ligand>
</feature>
<keyword evidence="5 8" id="KW-0547">Nucleotide-binding</keyword>
<keyword evidence="4 8" id="KW-0808">Transferase</keyword>
<evidence type="ECO:0000256" key="1">
    <source>
        <dbReference type="ARBA" id="ARBA00007587"/>
    </source>
</evidence>
<evidence type="ECO:0000256" key="5">
    <source>
        <dbReference type="ARBA" id="ARBA00022741"/>
    </source>
</evidence>
<dbReference type="Proteomes" id="UP000197679">
    <property type="component" value="Chromosome"/>
</dbReference>
<dbReference type="SUPFAM" id="SSF57716">
    <property type="entry name" value="Glucocorticoid receptor-like (DNA-binding domain)"/>
    <property type="match status" value="1"/>
</dbReference>
<feature type="binding site" evidence="8">
    <location>
        <position position="148"/>
    </location>
    <ligand>
        <name>Zn(2+)</name>
        <dbReference type="ChEBI" id="CHEBI:29105"/>
    </ligand>
</feature>
<protein>
    <recommendedName>
        <fullName evidence="2 8">Thymidine kinase</fullName>
        <ecNumber evidence="2 8">2.7.1.21</ecNumber>
    </recommendedName>
</protein>
<evidence type="ECO:0000256" key="3">
    <source>
        <dbReference type="ARBA" id="ARBA00022634"/>
    </source>
</evidence>
<dbReference type="PANTHER" id="PTHR11441:SF0">
    <property type="entry name" value="THYMIDINE KINASE, CYTOSOLIC"/>
    <property type="match status" value="1"/>
</dbReference>
<feature type="binding site" evidence="10">
    <location>
        <begin position="172"/>
        <end position="175"/>
    </location>
    <ligand>
        <name>substrate</name>
    </ligand>
</feature>
<keyword evidence="7 8" id="KW-0067">ATP-binding</keyword>
<dbReference type="PANTHER" id="PTHR11441">
    <property type="entry name" value="THYMIDINE KINASE"/>
    <property type="match status" value="1"/>
</dbReference>
<dbReference type="EC" id="2.7.1.21" evidence="2 8"/>
<sequence length="197" mass="22128">MGNKIGKVITITGPMFSGKTSRLIELLERHMRAGRKVALFKPNIDFRYSENEVTSHNGIKMNAIRSPIGLDSRDSIKGKIKGINIIGFDEVQFWKESSHIDDFIEDLAFSGKTIYCSALNRDHFGKPFAITKKILGISDEIYSLTAVCSKCGEDATFTQRINDGKPYFGAIIKIGGKGLYEPRCRNCYVKPTRIIHF</sequence>
<dbReference type="GO" id="GO:0005524">
    <property type="term" value="F:ATP binding"/>
    <property type="evidence" value="ECO:0007669"/>
    <property type="project" value="UniProtKB-UniRule"/>
</dbReference>
<dbReference type="EMBL" id="CP019964">
    <property type="protein sequence ID" value="ASI13886.1"/>
    <property type="molecule type" value="Genomic_DNA"/>
</dbReference>
<evidence type="ECO:0000256" key="8">
    <source>
        <dbReference type="HAMAP-Rule" id="MF_00124"/>
    </source>
</evidence>
<evidence type="ECO:0000256" key="6">
    <source>
        <dbReference type="ARBA" id="ARBA00022777"/>
    </source>
</evidence>
<evidence type="ECO:0000256" key="7">
    <source>
        <dbReference type="ARBA" id="ARBA00022840"/>
    </source>
</evidence>
<feature type="binding site" evidence="8">
    <location>
        <position position="187"/>
    </location>
    <ligand>
        <name>Zn(2+)</name>
        <dbReference type="ChEBI" id="CHEBI:29105"/>
    </ligand>
</feature>
<feature type="active site" description="Proton acceptor" evidence="8 9">
    <location>
        <position position="90"/>
    </location>
</feature>
<dbReference type="GO" id="GO:0008270">
    <property type="term" value="F:zinc ion binding"/>
    <property type="evidence" value="ECO:0007669"/>
    <property type="project" value="UniProtKB-UniRule"/>
</dbReference>
<dbReference type="GO" id="GO:0046104">
    <property type="term" value="P:thymidine metabolic process"/>
    <property type="evidence" value="ECO:0007669"/>
    <property type="project" value="TreeGrafter"/>
</dbReference>
<dbReference type="GeneID" id="33314135"/>
<comment type="similarity">
    <text evidence="1 8">Belongs to the thymidine kinase family.</text>
</comment>
<feature type="binding site" evidence="8">
    <location>
        <position position="151"/>
    </location>
    <ligand>
        <name>Zn(2+)</name>
        <dbReference type="ChEBI" id="CHEBI:29105"/>
    </ligand>
</feature>
<feature type="binding site" evidence="10">
    <location>
        <position position="123"/>
    </location>
    <ligand>
        <name>substrate</name>
    </ligand>
</feature>
<keyword evidence="8" id="KW-0862">Zinc</keyword>
<comment type="subunit">
    <text evidence="8">Homotetramer.</text>
</comment>
<dbReference type="PIRSF" id="PIRSF035805">
    <property type="entry name" value="TK_cell"/>
    <property type="match status" value="1"/>
</dbReference>
<dbReference type="RefSeq" id="WP_232780206.1">
    <property type="nucleotide sequence ID" value="NZ_CP019964.1"/>
</dbReference>
<feature type="binding site" evidence="10">
    <location>
        <position position="180"/>
    </location>
    <ligand>
        <name>substrate</name>
    </ligand>
</feature>
<dbReference type="HAMAP" id="MF_00124">
    <property type="entry name" value="Thymidine_kinase"/>
    <property type="match status" value="1"/>
</dbReference>
<evidence type="ECO:0000313" key="11">
    <source>
        <dbReference type="EMBL" id="ASI13886.1"/>
    </source>
</evidence>
<dbReference type="InterPro" id="IPR001267">
    <property type="entry name" value="Thymidine_kinase"/>
</dbReference>